<name>A0ACC2P5D3_9HYME</name>
<reference evidence="1" key="1">
    <citation type="submission" date="2023-04" db="EMBL/GenBank/DDBJ databases">
        <title>A chromosome-level genome assembly of the parasitoid wasp Eretmocerus hayati.</title>
        <authorList>
            <person name="Zhong Y."/>
            <person name="Liu S."/>
            <person name="Liu Y."/>
        </authorList>
    </citation>
    <scope>NUCLEOTIDE SEQUENCE</scope>
    <source>
        <strain evidence="1">ZJU_SS_LIU_2023</strain>
    </source>
</reference>
<dbReference type="Proteomes" id="UP001239111">
    <property type="component" value="Chromosome 2"/>
</dbReference>
<evidence type="ECO:0000313" key="1">
    <source>
        <dbReference type="EMBL" id="KAJ8676980.1"/>
    </source>
</evidence>
<keyword evidence="2" id="KW-1185">Reference proteome</keyword>
<gene>
    <name evidence="1" type="ORF">QAD02_012767</name>
</gene>
<comment type="caution">
    <text evidence="1">The sequence shown here is derived from an EMBL/GenBank/DDBJ whole genome shotgun (WGS) entry which is preliminary data.</text>
</comment>
<proteinExistence type="predicted"/>
<organism evidence="1 2">
    <name type="scientific">Eretmocerus hayati</name>
    <dbReference type="NCBI Taxonomy" id="131215"/>
    <lineage>
        <taxon>Eukaryota</taxon>
        <taxon>Metazoa</taxon>
        <taxon>Ecdysozoa</taxon>
        <taxon>Arthropoda</taxon>
        <taxon>Hexapoda</taxon>
        <taxon>Insecta</taxon>
        <taxon>Pterygota</taxon>
        <taxon>Neoptera</taxon>
        <taxon>Endopterygota</taxon>
        <taxon>Hymenoptera</taxon>
        <taxon>Apocrita</taxon>
        <taxon>Proctotrupomorpha</taxon>
        <taxon>Chalcidoidea</taxon>
        <taxon>Aphelinidae</taxon>
        <taxon>Aphelininae</taxon>
        <taxon>Eretmocerus</taxon>
    </lineage>
</organism>
<dbReference type="EMBL" id="CM056742">
    <property type="protein sequence ID" value="KAJ8676980.1"/>
    <property type="molecule type" value="Genomic_DNA"/>
</dbReference>
<protein>
    <submittedName>
        <fullName evidence="1">Uncharacterized protein</fullName>
    </submittedName>
</protein>
<accession>A0ACC2P5D3</accession>
<sequence>MQSRYYKHWFFFVYGVTPCSQNYVSESDIAKAEEAFALFVQGVEPLYGKKYMKFVLHLTAHTIKFVKLYGALWAWSASPFEGFNGTLAALFHGTQYLLVQVNKLASRIQYLKNNAYILALPGVSVAAN</sequence>
<evidence type="ECO:0000313" key="2">
    <source>
        <dbReference type="Proteomes" id="UP001239111"/>
    </source>
</evidence>